<keyword evidence="4" id="KW-0862">Zinc</keyword>
<keyword evidence="7" id="KW-1185">Reference proteome</keyword>
<evidence type="ECO:0000259" key="5">
    <source>
        <dbReference type="PROSITE" id="PS50305"/>
    </source>
</evidence>
<keyword evidence="3" id="KW-0520">NAD</keyword>
<feature type="binding site" evidence="4">
    <location>
        <position position="145"/>
    </location>
    <ligand>
        <name>Zn(2+)</name>
        <dbReference type="ChEBI" id="CHEBI:29105"/>
    </ligand>
</feature>
<organism evidence="6 7">
    <name type="scientific">Undibacterium danionis</name>
    <dbReference type="NCBI Taxonomy" id="1812100"/>
    <lineage>
        <taxon>Bacteria</taxon>
        <taxon>Pseudomonadati</taxon>
        <taxon>Pseudomonadota</taxon>
        <taxon>Betaproteobacteria</taxon>
        <taxon>Burkholderiales</taxon>
        <taxon>Oxalobacteraceae</taxon>
        <taxon>Undibacterium</taxon>
    </lineage>
</organism>
<dbReference type="InterPro" id="IPR026591">
    <property type="entry name" value="Sirtuin_cat_small_dom_sf"/>
</dbReference>
<keyword evidence="2" id="KW-0808">Transferase</keyword>
<evidence type="ECO:0000313" key="7">
    <source>
        <dbReference type="Proteomes" id="UP001589844"/>
    </source>
</evidence>
<proteinExistence type="predicted"/>
<dbReference type="Gene3D" id="3.40.50.1220">
    <property type="entry name" value="TPP-binding domain"/>
    <property type="match status" value="1"/>
</dbReference>
<dbReference type="InterPro" id="IPR026590">
    <property type="entry name" value="Ssirtuin_cat_dom"/>
</dbReference>
<evidence type="ECO:0000256" key="4">
    <source>
        <dbReference type="PROSITE-ProRule" id="PRU00236"/>
    </source>
</evidence>
<sequence>MANSDSELQDKLRKAAYLLRDADGVLITAGAGMGVDSGLPDFRGNEGMWQAYPALKQAQLSFTQIATPSAFESMPELAWGFYGHRLQKYRDVVPHAGFGILLALADRMPQGAFVFTSNVDGHFQKAGFSASEIVECHGSIRHLQCCTPCNDSIVSSDSLVVDVDNERCLLRSPLPRCPHCGGLMRPNILQFNDSTWLTSRTDLQITKLQAWLQQMNSQQKKKLVVLEIGAGVAISTVRNFGERQQVPMIRINPLDYGVRDLKSVGLQLGALDGLQLLWATLNAIT</sequence>
<keyword evidence="4" id="KW-0479">Metal-binding</keyword>
<accession>A0ABV6IBR1</accession>
<feature type="domain" description="Deacetylase sirtuin-type" evidence="5">
    <location>
        <begin position="5"/>
        <end position="285"/>
    </location>
</feature>
<feature type="binding site" evidence="4">
    <location>
        <position position="177"/>
    </location>
    <ligand>
        <name>Zn(2+)</name>
        <dbReference type="ChEBI" id="CHEBI:29105"/>
    </ligand>
</feature>
<evidence type="ECO:0000256" key="1">
    <source>
        <dbReference type="ARBA" id="ARBA00012928"/>
    </source>
</evidence>
<name>A0ABV6IBR1_9BURK</name>
<gene>
    <name evidence="6" type="ORF">ACFFJH_05470</name>
</gene>
<dbReference type="Proteomes" id="UP001589844">
    <property type="component" value="Unassembled WGS sequence"/>
</dbReference>
<reference evidence="6 7" key="1">
    <citation type="submission" date="2024-09" db="EMBL/GenBank/DDBJ databases">
        <authorList>
            <person name="Sun Q."/>
            <person name="Mori K."/>
        </authorList>
    </citation>
    <scope>NUCLEOTIDE SEQUENCE [LARGE SCALE GENOMIC DNA]</scope>
    <source>
        <strain evidence="6 7">CCM 8677</strain>
    </source>
</reference>
<dbReference type="Gene3D" id="3.30.1600.10">
    <property type="entry name" value="SIR2/SIRT2 'Small Domain"/>
    <property type="match status" value="1"/>
</dbReference>
<dbReference type="InterPro" id="IPR029035">
    <property type="entry name" value="DHS-like_NAD/FAD-binding_dom"/>
</dbReference>
<dbReference type="RefSeq" id="WP_390210688.1">
    <property type="nucleotide sequence ID" value="NZ_JBHLXJ010000005.1"/>
</dbReference>
<feature type="binding site" evidence="4">
    <location>
        <position position="149"/>
    </location>
    <ligand>
        <name>Zn(2+)</name>
        <dbReference type="ChEBI" id="CHEBI:29105"/>
    </ligand>
</feature>
<evidence type="ECO:0000256" key="2">
    <source>
        <dbReference type="ARBA" id="ARBA00022679"/>
    </source>
</evidence>
<protein>
    <recommendedName>
        <fullName evidence="1">protein acetyllysine N-acetyltransferase</fullName>
        <ecNumber evidence="1">2.3.1.286</ecNumber>
    </recommendedName>
</protein>
<dbReference type="PANTHER" id="PTHR11085">
    <property type="entry name" value="NAD-DEPENDENT PROTEIN DEACYLASE SIRTUIN-5, MITOCHONDRIAL-RELATED"/>
    <property type="match status" value="1"/>
</dbReference>
<evidence type="ECO:0000256" key="3">
    <source>
        <dbReference type="ARBA" id="ARBA00023027"/>
    </source>
</evidence>
<comment type="caution">
    <text evidence="6">The sequence shown here is derived from an EMBL/GenBank/DDBJ whole genome shotgun (WGS) entry which is preliminary data.</text>
</comment>
<dbReference type="SUPFAM" id="SSF52467">
    <property type="entry name" value="DHS-like NAD/FAD-binding domain"/>
    <property type="match status" value="1"/>
</dbReference>
<feature type="binding site" evidence="4">
    <location>
        <position position="180"/>
    </location>
    <ligand>
        <name>Zn(2+)</name>
        <dbReference type="ChEBI" id="CHEBI:29105"/>
    </ligand>
</feature>
<dbReference type="Pfam" id="PF02146">
    <property type="entry name" value="SIR2"/>
    <property type="match status" value="1"/>
</dbReference>
<dbReference type="InterPro" id="IPR003000">
    <property type="entry name" value="Sirtuin"/>
</dbReference>
<dbReference type="PANTHER" id="PTHR11085:SF10">
    <property type="entry name" value="NAD-DEPENDENT PROTEIN DEACYLASE SIRTUIN-5, MITOCHONDRIAL-RELATED"/>
    <property type="match status" value="1"/>
</dbReference>
<evidence type="ECO:0000313" key="6">
    <source>
        <dbReference type="EMBL" id="MFC0349246.1"/>
    </source>
</evidence>
<dbReference type="EC" id="2.3.1.286" evidence="1"/>
<dbReference type="EMBL" id="JBHLXJ010000005">
    <property type="protein sequence ID" value="MFC0349246.1"/>
    <property type="molecule type" value="Genomic_DNA"/>
</dbReference>
<dbReference type="InterPro" id="IPR050134">
    <property type="entry name" value="NAD-dep_sirtuin_deacylases"/>
</dbReference>
<feature type="active site" description="Proton acceptor" evidence="4">
    <location>
        <position position="137"/>
    </location>
</feature>
<dbReference type="PROSITE" id="PS50305">
    <property type="entry name" value="SIRTUIN"/>
    <property type="match status" value="1"/>
</dbReference>